<keyword evidence="4" id="KW-0479">Metal-binding</keyword>
<dbReference type="GO" id="GO:0005886">
    <property type="term" value="C:plasma membrane"/>
    <property type="evidence" value="ECO:0007669"/>
    <property type="project" value="TreeGrafter"/>
</dbReference>
<dbReference type="OrthoDB" id="9775677at2"/>
<dbReference type="GO" id="GO:0016485">
    <property type="term" value="P:protein processing"/>
    <property type="evidence" value="ECO:0007669"/>
    <property type="project" value="TreeGrafter"/>
</dbReference>
<dbReference type="AlphaFoldDB" id="A0A6I4SW19"/>
<dbReference type="InterPro" id="IPR000718">
    <property type="entry name" value="Peptidase_M13"/>
</dbReference>
<evidence type="ECO:0000259" key="10">
    <source>
        <dbReference type="Pfam" id="PF05649"/>
    </source>
</evidence>
<dbReference type="InterPro" id="IPR018497">
    <property type="entry name" value="Peptidase_M13_C"/>
</dbReference>
<dbReference type="InterPro" id="IPR008753">
    <property type="entry name" value="Peptidase_M13_N"/>
</dbReference>
<dbReference type="PRINTS" id="PR00786">
    <property type="entry name" value="NEPRILYSIN"/>
</dbReference>
<keyword evidence="3" id="KW-0645">Protease</keyword>
<dbReference type="PANTHER" id="PTHR11733:SF167">
    <property type="entry name" value="FI17812P1-RELATED"/>
    <property type="match status" value="1"/>
</dbReference>
<dbReference type="InterPro" id="IPR042089">
    <property type="entry name" value="Peptidase_M13_dom_2"/>
</dbReference>
<dbReference type="InterPro" id="IPR024079">
    <property type="entry name" value="MetalloPept_cat_dom_sf"/>
</dbReference>
<evidence type="ECO:0000313" key="12">
    <source>
        <dbReference type="Proteomes" id="UP000433652"/>
    </source>
</evidence>
<dbReference type="EMBL" id="WTYM01000033">
    <property type="protein sequence ID" value="MXO59237.1"/>
    <property type="molecule type" value="Genomic_DNA"/>
</dbReference>
<reference evidence="11 12" key="1">
    <citation type="submission" date="2019-12" db="EMBL/GenBank/DDBJ databases">
        <title>Genomic-based taxomic classification of the family Erythrobacteraceae.</title>
        <authorList>
            <person name="Xu L."/>
        </authorList>
    </citation>
    <scope>NUCLEOTIDE SEQUENCE [LARGE SCALE GENOMIC DNA]</scope>
    <source>
        <strain evidence="11 12">MCCC 1K01500</strain>
    </source>
</reference>
<proteinExistence type="inferred from homology"/>
<dbReference type="GO" id="GO:0046872">
    <property type="term" value="F:metal ion binding"/>
    <property type="evidence" value="ECO:0007669"/>
    <property type="project" value="UniProtKB-KW"/>
</dbReference>
<evidence type="ECO:0000313" key="11">
    <source>
        <dbReference type="EMBL" id="MXO59237.1"/>
    </source>
</evidence>
<keyword evidence="5" id="KW-0378">Hydrolase</keyword>
<feature type="signal peptide" evidence="8">
    <location>
        <begin position="1"/>
        <end position="24"/>
    </location>
</feature>
<protein>
    <submittedName>
        <fullName evidence="11">Peptidase M13</fullName>
    </submittedName>
</protein>
<evidence type="ECO:0000256" key="3">
    <source>
        <dbReference type="ARBA" id="ARBA00022670"/>
    </source>
</evidence>
<accession>A0A6I4SW19</accession>
<keyword evidence="12" id="KW-1185">Reference proteome</keyword>
<dbReference type="Proteomes" id="UP000433652">
    <property type="component" value="Unassembled WGS sequence"/>
</dbReference>
<organism evidence="11 12">
    <name type="scientific">Croceibacterium salegens</name>
    <dbReference type="NCBI Taxonomy" id="1737568"/>
    <lineage>
        <taxon>Bacteria</taxon>
        <taxon>Pseudomonadati</taxon>
        <taxon>Pseudomonadota</taxon>
        <taxon>Alphaproteobacteria</taxon>
        <taxon>Sphingomonadales</taxon>
        <taxon>Erythrobacteraceae</taxon>
        <taxon>Croceibacterium</taxon>
    </lineage>
</organism>
<comment type="cofactor">
    <cofactor evidence="1">
        <name>Zn(2+)</name>
        <dbReference type="ChEBI" id="CHEBI:29105"/>
    </cofactor>
</comment>
<dbReference type="PROSITE" id="PS51885">
    <property type="entry name" value="NEPRILYSIN"/>
    <property type="match status" value="1"/>
</dbReference>
<feature type="domain" description="Peptidase M13 N-terminal" evidence="10">
    <location>
        <begin position="60"/>
        <end position="426"/>
    </location>
</feature>
<dbReference type="Gene3D" id="1.10.1380.10">
    <property type="entry name" value="Neutral endopeptidase , domain2"/>
    <property type="match status" value="1"/>
</dbReference>
<evidence type="ECO:0000256" key="6">
    <source>
        <dbReference type="ARBA" id="ARBA00022833"/>
    </source>
</evidence>
<evidence type="ECO:0000256" key="4">
    <source>
        <dbReference type="ARBA" id="ARBA00022723"/>
    </source>
</evidence>
<dbReference type="PANTHER" id="PTHR11733">
    <property type="entry name" value="ZINC METALLOPROTEASE FAMILY M13 NEPRILYSIN-RELATED"/>
    <property type="match status" value="1"/>
</dbReference>
<evidence type="ECO:0000256" key="1">
    <source>
        <dbReference type="ARBA" id="ARBA00001947"/>
    </source>
</evidence>
<evidence type="ECO:0000256" key="5">
    <source>
        <dbReference type="ARBA" id="ARBA00022801"/>
    </source>
</evidence>
<keyword evidence="7" id="KW-0482">Metalloprotease</keyword>
<dbReference type="SUPFAM" id="SSF55486">
    <property type="entry name" value="Metalloproteases ('zincins'), catalytic domain"/>
    <property type="match status" value="1"/>
</dbReference>
<dbReference type="Gene3D" id="3.40.390.10">
    <property type="entry name" value="Collagenase (Catalytic Domain)"/>
    <property type="match status" value="1"/>
</dbReference>
<feature type="domain" description="Peptidase M13 C-terminal" evidence="9">
    <location>
        <begin position="478"/>
        <end position="679"/>
    </location>
</feature>
<dbReference type="RefSeq" id="WP_159793459.1">
    <property type="nucleotide sequence ID" value="NZ_WTYM01000033.1"/>
</dbReference>
<dbReference type="CDD" id="cd08662">
    <property type="entry name" value="M13"/>
    <property type="match status" value="1"/>
</dbReference>
<comment type="caution">
    <text evidence="11">The sequence shown here is derived from an EMBL/GenBank/DDBJ whole genome shotgun (WGS) entry which is preliminary data.</text>
</comment>
<feature type="chain" id="PRO_5026249283" evidence="8">
    <location>
        <begin position="25"/>
        <end position="682"/>
    </location>
</feature>
<evidence type="ECO:0000256" key="2">
    <source>
        <dbReference type="ARBA" id="ARBA00007357"/>
    </source>
</evidence>
<keyword evidence="8" id="KW-0732">Signal</keyword>
<evidence type="ECO:0000259" key="9">
    <source>
        <dbReference type="Pfam" id="PF01431"/>
    </source>
</evidence>
<dbReference type="Pfam" id="PF05649">
    <property type="entry name" value="Peptidase_M13_N"/>
    <property type="match status" value="1"/>
</dbReference>
<comment type="similarity">
    <text evidence="2">Belongs to the peptidase M13 family.</text>
</comment>
<sequence>MIRQPFAFAAASALALSLAAPALAQDAPASNDGDDIVVTAHAAIGDYGLDLTGLDPTAKPGDDFERYASGGWMDRTTIPDDKASSDMFNVLSDGIEEQVRTIIQGYPVSAKAGALYKSFVDEKALEKVGLAPLMRDVNEVRTLADKAALARYMGKTNGAFGISLFNPGVDVDPDDPTMNLLNLSQGGLGLPDKSYYLADSFAPQRKAYVEYMTRTFKALGEKDPVAAAAAVMEFETYVAQLSWDRADRRDIDKTNNPYSSAELASLAPNFDWDAFFAGAGIPAQKKLIVAENTAFPRLANLFESTPLETLKLWEAFHVADQASPYLNKAMVDSRFAYTSSLSGVAQNRERWKRGVSLVNSQLGYIVGQDYVDKHFPPIAKAKMEDLVANLKLAMADRIKANSWMSDATKKEALAKLENTLVMVGYPDEWRDYSKVSISPTDLYGNVSATTAFNTAYQMDKVGKPVDRKEWFMAPQVVNAYNAGQLNEIVFPAGILQPPFFDAAADPAVNYGAIGVVIGHEISHSFDDQGRKIDAKGAVRDWWTAEDAARFNAEAKKFGEQYAAFEVVPGANINPDLTMGENIADFAGLNVALDAYHRSLNGQPAPVIDGLTGDQRFFLAYAQIWRDKTRDDALRNQVATDPHSPARYRVIVPLRDLDAWYEAFNIQPGDAMYIPPEQRVHIW</sequence>
<name>A0A6I4SW19_9SPHN</name>
<evidence type="ECO:0000256" key="8">
    <source>
        <dbReference type="SAM" id="SignalP"/>
    </source>
</evidence>
<dbReference type="GO" id="GO:0004222">
    <property type="term" value="F:metalloendopeptidase activity"/>
    <property type="evidence" value="ECO:0007669"/>
    <property type="project" value="InterPro"/>
</dbReference>
<evidence type="ECO:0000256" key="7">
    <source>
        <dbReference type="ARBA" id="ARBA00023049"/>
    </source>
</evidence>
<dbReference type="Pfam" id="PF01431">
    <property type="entry name" value="Peptidase_M13"/>
    <property type="match status" value="1"/>
</dbReference>
<gene>
    <name evidence="11" type="ORF">GRI89_06755</name>
</gene>
<keyword evidence="6" id="KW-0862">Zinc</keyword>